<keyword evidence="3" id="KW-1185">Reference proteome</keyword>
<dbReference type="NCBIfam" id="TIGR03806">
    <property type="entry name" value="chp_HNE_0200"/>
    <property type="match status" value="1"/>
</dbReference>
<gene>
    <name evidence="2" type="ORF">QQF73_13875</name>
</gene>
<feature type="signal peptide" evidence="1">
    <location>
        <begin position="1"/>
        <end position="25"/>
    </location>
</feature>
<dbReference type="InterPro" id="IPR036280">
    <property type="entry name" value="Multihaem_cyt_sf"/>
</dbReference>
<protein>
    <submittedName>
        <fullName evidence="2">SO2930 family diheme c-type cytochrome</fullName>
    </submittedName>
</protein>
<accession>A0ABT7HEC8</accession>
<dbReference type="EMBL" id="JASSQD010000002">
    <property type="protein sequence ID" value="MDK9558718.1"/>
    <property type="molecule type" value="Genomic_DNA"/>
</dbReference>
<proteinExistence type="predicted"/>
<dbReference type="SUPFAM" id="SSF48695">
    <property type="entry name" value="Multiheme cytochromes"/>
    <property type="match status" value="1"/>
</dbReference>
<evidence type="ECO:0000256" key="1">
    <source>
        <dbReference type="SAM" id="SignalP"/>
    </source>
</evidence>
<feature type="chain" id="PRO_5045923386" evidence="1">
    <location>
        <begin position="26"/>
        <end position="428"/>
    </location>
</feature>
<sequence length="428" mass="45576">MTTYKNTLKYWITGVTAALTLSACGGGGGSNSETGAGTGATGSALNAGAGAPSGTQGDCNADTQGVNWDALMTQTCRNLSDYGLFQNPTDPTANPSTGGVPYDLSTALFTDYTSKYRFVFIPEGKAANYTANEVLEFPVGTVITKTFALPENTAFRDGAETVIETRLLIHRENGWLAIPYYWSSGEDATIAISGKSIPDMTTNHNGADITFTYSVPTASDCTSCHSVVPVLQSADDKREPIFLPIGPKARYLNHDYDYAGAVYNQLAYWAEGGILTGLPADMQSVTKAPVFNDLTTVSALNDEQLMDTAKAYLDINCAHCHRSGLTLPENYAGAAGGSGLQVEYNRTYADDPGKFGTCKTPVAGGHPDYSADVVPQDAGDSYLLFRISTNDNRHRMPELGRSVVHQEGVELIKSWINFLPAASCSPPA</sequence>
<dbReference type="PROSITE" id="PS51257">
    <property type="entry name" value="PROKAR_LIPOPROTEIN"/>
    <property type="match status" value="1"/>
</dbReference>
<evidence type="ECO:0000313" key="3">
    <source>
        <dbReference type="Proteomes" id="UP001223547"/>
    </source>
</evidence>
<organism evidence="2 3">
    <name type="scientific">Marinobacter albus</name>
    <dbReference type="NCBI Taxonomy" id="3030833"/>
    <lineage>
        <taxon>Bacteria</taxon>
        <taxon>Pseudomonadati</taxon>
        <taxon>Pseudomonadota</taxon>
        <taxon>Gammaproteobacteria</taxon>
        <taxon>Pseudomonadales</taxon>
        <taxon>Marinobacteraceae</taxon>
        <taxon>Marinobacter</taxon>
    </lineage>
</organism>
<dbReference type="RefSeq" id="WP_219867816.1">
    <property type="nucleotide sequence ID" value="NZ_JASSQD010000002.1"/>
</dbReference>
<reference evidence="2 3" key="1">
    <citation type="submission" date="2023-05" db="EMBL/GenBank/DDBJ databases">
        <title>Marinobacter albus sp. nov., a marine bacterium isolated from sand in a coastal intertidal zone of huludao.</title>
        <authorList>
            <person name="Deng T."/>
        </authorList>
    </citation>
    <scope>NUCLEOTIDE SEQUENCE [LARGE SCALE GENOMIC DNA]</scope>
    <source>
        <strain evidence="2 3">M216</strain>
    </source>
</reference>
<evidence type="ECO:0000313" key="2">
    <source>
        <dbReference type="EMBL" id="MDK9558718.1"/>
    </source>
</evidence>
<comment type="caution">
    <text evidence="2">The sequence shown here is derived from an EMBL/GenBank/DDBJ whole genome shotgun (WGS) entry which is preliminary data.</text>
</comment>
<dbReference type="Proteomes" id="UP001223547">
    <property type="component" value="Unassembled WGS sequence"/>
</dbReference>
<name>A0ABT7HEC8_9GAMM</name>
<keyword evidence="1" id="KW-0732">Signal</keyword>
<dbReference type="InterPro" id="IPR022269">
    <property type="entry name" value="SO_2930-like_C"/>
</dbReference>